<keyword evidence="2" id="KW-1185">Reference proteome</keyword>
<dbReference type="AlphaFoldDB" id="A0A8S1Q5G9"/>
<dbReference type="Proteomes" id="UP000692954">
    <property type="component" value="Unassembled WGS sequence"/>
</dbReference>
<sequence length="45" mass="5516">MKKECFRICLNDNNRSIRFKLRSILCKENLLRKLDKARKSNKSRF</sequence>
<reference evidence="1" key="1">
    <citation type="submission" date="2021-01" db="EMBL/GenBank/DDBJ databases">
        <authorList>
            <consortium name="Genoscope - CEA"/>
            <person name="William W."/>
        </authorList>
    </citation>
    <scope>NUCLEOTIDE SEQUENCE</scope>
</reference>
<gene>
    <name evidence="1" type="ORF">PSON_ATCC_30995.1.T0940196</name>
</gene>
<evidence type="ECO:0000313" key="1">
    <source>
        <dbReference type="EMBL" id="CAD8109920.1"/>
    </source>
</evidence>
<comment type="caution">
    <text evidence="1">The sequence shown here is derived from an EMBL/GenBank/DDBJ whole genome shotgun (WGS) entry which is preliminary data.</text>
</comment>
<dbReference type="EMBL" id="CAJJDN010000094">
    <property type="protein sequence ID" value="CAD8109920.1"/>
    <property type="molecule type" value="Genomic_DNA"/>
</dbReference>
<organism evidence="1 2">
    <name type="scientific">Paramecium sonneborni</name>
    <dbReference type="NCBI Taxonomy" id="65129"/>
    <lineage>
        <taxon>Eukaryota</taxon>
        <taxon>Sar</taxon>
        <taxon>Alveolata</taxon>
        <taxon>Ciliophora</taxon>
        <taxon>Intramacronucleata</taxon>
        <taxon>Oligohymenophorea</taxon>
        <taxon>Peniculida</taxon>
        <taxon>Parameciidae</taxon>
        <taxon>Paramecium</taxon>
    </lineage>
</organism>
<accession>A0A8S1Q5G9</accession>
<evidence type="ECO:0000313" key="2">
    <source>
        <dbReference type="Proteomes" id="UP000692954"/>
    </source>
</evidence>
<name>A0A8S1Q5G9_9CILI</name>
<protein>
    <submittedName>
        <fullName evidence="1">Uncharacterized protein</fullName>
    </submittedName>
</protein>
<proteinExistence type="predicted"/>